<dbReference type="PANTHER" id="PTHR30520:SF6">
    <property type="entry name" value="FORMATE_NITRATE FAMILY TRANSPORTER (EUROFUNG)"/>
    <property type="match status" value="1"/>
</dbReference>
<dbReference type="AlphaFoldDB" id="A0AAN8A866"/>
<keyword evidence="2 7" id="KW-0812">Transmembrane</keyword>
<evidence type="ECO:0008006" key="10">
    <source>
        <dbReference type="Google" id="ProtNLM"/>
    </source>
</evidence>
<feature type="compositionally biased region" description="Low complexity" evidence="6">
    <location>
        <begin position="372"/>
        <end position="382"/>
    </location>
</feature>
<dbReference type="PANTHER" id="PTHR30520">
    <property type="entry name" value="FORMATE TRANSPORTER-RELATED"/>
    <property type="match status" value="1"/>
</dbReference>
<dbReference type="InterPro" id="IPR023271">
    <property type="entry name" value="Aquaporin-like"/>
</dbReference>
<accession>A0AAN8A866</accession>
<evidence type="ECO:0000313" key="9">
    <source>
        <dbReference type="Proteomes" id="UP001306508"/>
    </source>
</evidence>
<feature type="region of interest" description="Disordered" evidence="6">
    <location>
        <begin position="299"/>
        <end position="319"/>
    </location>
</feature>
<feature type="region of interest" description="Disordered" evidence="6">
    <location>
        <begin position="557"/>
        <end position="583"/>
    </location>
</feature>
<dbReference type="GO" id="GO:0005886">
    <property type="term" value="C:plasma membrane"/>
    <property type="evidence" value="ECO:0007669"/>
    <property type="project" value="TreeGrafter"/>
</dbReference>
<feature type="transmembrane region" description="Helical" evidence="7">
    <location>
        <begin position="233"/>
        <end position="260"/>
    </location>
</feature>
<feature type="region of interest" description="Disordered" evidence="6">
    <location>
        <begin position="352"/>
        <end position="392"/>
    </location>
</feature>
<keyword evidence="9" id="KW-1185">Reference proteome</keyword>
<reference evidence="9" key="1">
    <citation type="submission" date="2023-07" db="EMBL/GenBank/DDBJ databases">
        <title>A draft genome of Kazachstania heterogenica Y-27499.</title>
        <authorList>
            <person name="Donic C."/>
            <person name="Kralova J.S."/>
            <person name="Fidel L."/>
            <person name="Ben-Dor S."/>
            <person name="Jung S."/>
        </authorList>
    </citation>
    <scope>NUCLEOTIDE SEQUENCE [LARGE SCALE GENOMIC DNA]</scope>
    <source>
        <strain evidence="9">Y27499</strain>
    </source>
</reference>
<evidence type="ECO:0000256" key="4">
    <source>
        <dbReference type="ARBA" id="ARBA00023136"/>
    </source>
</evidence>
<feature type="transmembrane region" description="Helical" evidence="7">
    <location>
        <begin position="194"/>
        <end position="213"/>
    </location>
</feature>
<dbReference type="GO" id="GO:0015513">
    <property type="term" value="F:high-affinity secondary active nitrite transmembrane transporter activity"/>
    <property type="evidence" value="ECO:0007669"/>
    <property type="project" value="TreeGrafter"/>
</dbReference>
<feature type="transmembrane region" description="Helical" evidence="7">
    <location>
        <begin position="32"/>
        <end position="53"/>
    </location>
</feature>
<name>A0AAN8A866_9SACH</name>
<feature type="transmembrane region" description="Helical" evidence="7">
    <location>
        <begin position="112"/>
        <end position="135"/>
    </location>
</feature>
<feature type="region of interest" description="Disordered" evidence="6">
    <location>
        <begin position="474"/>
        <end position="498"/>
    </location>
</feature>
<dbReference type="Pfam" id="PF01226">
    <property type="entry name" value="Form_Nir_trans"/>
    <property type="match status" value="1"/>
</dbReference>
<feature type="transmembrane region" description="Helical" evidence="7">
    <location>
        <begin position="73"/>
        <end position="91"/>
    </location>
</feature>
<evidence type="ECO:0000256" key="6">
    <source>
        <dbReference type="SAM" id="MobiDB-lite"/>
    </source>
</evidence>
<dbReference type="GO" id="GO:0015707">
    <property type="term" value="P:nitrite transport"/>
    <property type="evidence" value="ECO:0007669"/>
    <property type="project" value="TreeGrafter"/>
</dbReference>
<feature type="transmembrane region" description="Helical" evidence="7">
    <location>
        <begin position="165"/>
        <end position="182"/>
    </location>
</feature>
<comment type="caution">
    <text evidence="8">The sequence shown here is derived from an EMBL/GenBank/DDBJ whole genome shotgun (WGS) entry which is preliminary data.</text>
</comment>
<dbReference type="Proteomes" id="UP001306508">
    <property type="component" value="Unassembled WGS sequence"/>
</dbReference>
<evidence type="ECO:0000256" key="2">
    <source>
        <dbReference type="ARBA" id="ARBA00022692"/>
    </source>
</evidence>
<feature type="compositionally biased region" description="Polar residues" evidence="6">
    <location>
        <begin position="567"/>
        <end position="577"/>
    </location>
</feature>
<organism evidence="8 9">
    <name type="scientific">Arxiozyma heterogenica</name>
    <dbReference type="NCBI Taxonomy" id="278026"/>
    <lineage>
        <taxon>Eukaryota</taxon>
        <taxon>Fungi</taxon>
        <taxon>Dikarya</taxon>
        <taxon>Ascomycota</taxon>
        <taxon>Saccharomycotina</taxon>
        <taxon>Saccharomycetes</taxon>
        <taxon>Saccharomycetales</taxon>
        <taxon>Saccharomycetaceae</taxon>
        <taxon>Arxiozyma</taxon>
    </lineage>
</organism>
<feature type="compositionally biased region" description="Basic and acidic residues" evidence="6">
    <location>
        <begin position="708"/>
        <end position="729"/>
    </location>
</feature>
<sequence length="729" mass="81342">MVDDTNYITPHEAALAVVATAMKKARLHITTLILNALMGGFLFSSGSMLYIMIHANSPSAETNNPGLLDILGGIGFGIGLFYVVIMGVDLYNSNILFFSVGLLRGAISIWDLLISWFVSIFGNIGGSLFMSYILVHLSTISRSADAISASIGIAEEKVHPNFIEVFLKGCGGNFFVCLAIYLQLMAKPLHVKCLMLVLPVLTFVTIGFSHTIADMGLMFTAMLNGANVTVGEYIWRILIPTALGNALGGFMFSLILPFYLHLVVVERDRKRLSLPTYEARDEQPELNMDSRVVRITSKERKEFDDVDETDSSNTSNAAMSEFDNNYNEKYDLQMHDQSALSRRSTTHLRYPTKSISHTTTATTEINNDSHSNTNLNAKNNNTDSHEWSSSDLDSSMYNPSFSLYSANGDVASVPEPYYANVSQKFDKDNRDVLNKASESYTLGLKDVKRHIRSPPGVFPVRGMGTPLIREKHIEDPTHIDEDLKPLSEGQRSNDRNESILSRIQTASSYRQNVIERIKTIEKEEKEDYKLSGGYDVEQSKPSAQLKRVLTRIVSSKHSTTDHDDIESGTSRTTQSPFPFNRPDNVRSYDTVSVSESMGSGFKSFYSQRRKSFREVGITGRAAMMANNTAGVDNYSLSDINQHNKTPQMSRFPSNATKKCGELSRKSSLIPRKTQSFHETVSYLKEKNETKDDTNQLKKVKKVTTYNIGEHDEGNSSDESKSDSTLDNEH</sequence>
<evidence type="ECO:0000256" key="1">
    <source>
        <dbReference type="ARBA" id="ARBA00004141"/>
    </source>
</evidence>
<feature type="region of interest" description="Disordered" evidence="6">
    <location>
        <begin position="703"/>
        <end position="729"/>
    </location>
</feature>
<evidence type="ECO:0000256" key="3">
    <source>
        <dbReference type="ARBA" id="ARBA00022989"/>
    </source>
</evidence>
<evidence type="ECO:0000313" key="8">
    <source>
        <dbReference type="EMBL" id="KAK5782147.1"/>
    </source>
</evidence>
<dbReference type="InterPro" id="IPR000292">
    <property type="entry name" value="For/NO2_transpt"/>
</dbReference>
<keyword evidence="3 7" id="KW-1133">Transmembrane helix</keyword>
<keyword evidence="4 7" id="KW-0472">Membrane</keyword>
<evidence type="ECO:0000256" key="5">
    <source>
        <dbReference type="ARBA" id="ARBA00049660"/>
    </source>
</evidence>
<dbReference type="Gene3D" id="1.20.1080.10">
    <property type="entry name" value="Glycerol uptake facilitator protein"/>
    <property type="match status" value="1"/>
</dbReference>
<comment type="subcellular location">
    <subcellularLocation>
        <location evidence="1">Membrane</location>
        <topology evidence="1">Multi-pass membrane protein</topology>
    </subcellularLocation>
</comment>
<protein>
    <recommendedName>
        <fullName evidence="10">Formate/nitrite transporter</fullName>
    </recommendedName>
</protein>
<comment type="similarity">
    <text evidence="5">Belongs to the FNT transporter (TC 1.A.16) family.</text>
</comment>
<gene>
    <name evidence="8" type="ORF">RI543_000071</name>
</gene>
<dbReference type="EMBL" id="JAWIZZ010000006">
    <property type="protein sequence ID" value="KAK5782147.1"/>
    <property type="molecule type" value="Genomic_DNA"/>
</dbReference>
<feature type="compositionally biased region" description="Basic and acidic residues" evidence="6">
    <location>
        <begin position="474"/>
        <end position="497"/>
    </location>
</feature>
<proteinExistence type="inferred from homology"/>
<evidence type="ECO:0000256" key="7">
    <source>
        <dbReference type="SAM" id="Phobius"/>
    </source>
</evidence>